<evidence type="ECO:0000313" key="2">
    <source>
        <dbReference type="Proteomes" id="UP000265520"/>
    </source>
</evidence>
<organism evidence="1 2">
    <name type="scientific">Trifolium medium</name>
    <dbReference type="NCBI Taxonomy" id="97028"/>
    <lineage>
        <taxon>Eukaryota</taxon>
        <taxon>Viridiplantae</taxon>
        <taxon>Streptophyta</taxon>
        <taxon>Embryophyta</taxon>
        <taxon>Tracheophyta</taxon>
        <taxon>Spermatophyta</taxon>
        <taxon>Magnoliopsida</taxon>
        <taxon>eudicotyledons</taxon>
        <taxon>Gunneridae</taxon>
        <taxon>Pentapetalae</taxon>
        <taxon>rosids</taxon>
        <taxon>fabids</taxon>
        <taxon>Fabales</taxon>
        <taxon>Fabaceae</taxon>
        <taxon>Papilionoideae</taxon>
        <taxon>50 kb inversion clade</taxon>
        <taxon>NPAAA clade</taxon>
        <taxon>Hologalegina</taxon>
        <taxon>IRL clade</taxon>
        <taxon>Trifolieae</taxon>
        <taxon>Trifolium</taxon>
    </lineage>
</organism>
<dbReference type="Proteomes" id="UP000265520">
    <property type="component" value="Unassembled WGS sequence"/>
</dbReference>
<proteinExistence type="predicted"/>
<reference evidence="1 2" key="1">
    <citation type="journal article" date="2018" name="Front. Plant Sci.">
        <title>Red Clover (Trifolium pratense) and Zigzag Clover (T. medium) - A Picture of Genomic Similarities and Differences.</title>
        <authorList>
            <person name="Dluhosova J."/>
            <person name="Istvanek J."/>
            <person name="Nedelnik J."/>
            <person name="Repkova J."/>
        </authorList>
    </citation>
    <scope>NUCLEOTIDE SEQUENCE [LARGE SCALE GENOMIC DNA]</scope>
    <source>
        <strain evidence="2">cv. 10/8</strain>
        <tissue evidence="1">Leaf</tissue>
    </source>
</reference>
<feature type="non-terminal residue" evidence="1">
    <location>
        <position position="1"/>
    </location>
</feature>
<keyword evidence="2" id="KW-1185">Reference proteome</keyword>
<accession>A0A392TCU4</accession>
<protein>
    <submittedName>
        <fullName evidence="1">Uncharacterized protein</fullName>
    </submittedName>
</protein>
<dbReference type="EMBL" id="LXQA010554611">
    <property type="protein sequence ID" value="MCI58961.1"/>
    <property type="molecule type" value="Genomic_DNA"/>
</dbReference>
<name>A0A392TCU4_9FABA</name>
<dbReference type="AlphaFoldDB" id="A0A392TCU4"/>
<evidence type="ECO:0000313" key="1">
    <source>
        <dbReference type="EMBL" id="MCI58961.1"/>
    </source>
</evidence>
<comment type="caution">
    <text evidence="1">The sequence shown here is derived from an EMBL/GenBank/DDBJ whole genome shotgun (WGS) entry which is preliminary data.</text>
</comment>
<sequence>KNQDETARISIEIPKKGEDVAAEGDEKQYWASSPASSSALLLPEGQERQDLASFFLGYGL</sequence>